<accession>A0AAV2TIQ3</accession>
<evidence type="ECO:0000313" key="2">
    <source>
        <dbReference type="EMBL" id="CAL5136899.1"/>
    </source>
</evidence>
<evidence type="ECO:0000256" key="1">
    <source>
        <dbReference type="SAM" id="SignalP"/>
    </source>
</evidence>
<name>A0AAV2TIQ3_CALDB</name>
<comment type="caution">
    <text evidence="2">The sequence shown here is derived from an EMBL/GenBank/DDBJ whole genome shotgun (WGS) entry which is preliminary data.</text>
</comment>
<dbReference type="Proteomes" id="UP001497525">
    <property type="component" value="Unassembled WGS sequence"/>
</dbReference>
<gene>
    <name evidence="2" type="ORF">CDAUBV1_LOCUS11195</name>
</gene>
<sequence>MKIAAIFMVVAIICLLKTDATPTDESNCYETQSTCQLWCEKIEGKPAECERKCDKKLDKCLKTLDFDDDDEEDEDD</sequence>
<protein>
    <submittedName>
        <fullName evidence="2">Uncharacterized protein</fullName>
    </submittedName>
</protein>
<keyword evidence="1" id="KW-0732">Signal</keyword>
<dbReference type="AlphaFoldDB" id="A0AAV2TIQ3"/>
<evidence type="ECO:0000313" key="3">
    <source>
        <dbReference type="Proteomes" id="UP001497525"/>
    </source>
</evidence>
<feature type="chain" id="PRO_5043438812" evidence="1">
    <location>
        <begin position="21"/>
        <end position="76"/>
    </location>
</feature>
<organism evidence="2 3">
    <name type="scientific">Calicophoron daubneyi</name>
    <name type="common">Rumen fluke</name>
    <name type="synonym">Paramphistomum daubneyi</name>
    <dbReference type="NCBI Taxonomy" id="300641"/>
    <lineage>
        <taxon>Eukaryota</taxon>
        <taxon>Metazoa</taxon>
        <taxon>Spiralia</taxon>
        <taxon>Lophotrochozoa</taxon>
        <taxon>Platyhelminthes</taxon>
        <taxon>Trematoda</taxon>
        <taxon>Digenea</taxon>
        <taxon>Plagiorchiida</taxon>
        <taxon>Pronocephalata</taxon>
        <taxon>Paramphistomoidea</taxon>
        <taxon>Paramphistomidae</taxon>
        <taxon>Calicophoron</taxon>
    </lineage>
</organism>
<reference evidence="2" key="1">
    <citation type="submission" date="2024-06" db="EMBL/GenBank/DDBJ databases">
        <authorList>
            <person name="Liu X."/>
            <person name="Lenzi L."/>
            <person name="Haldenby T S."/>
            <person name="Uol C."/>
        </authorList>
    </citation>
    <scope>NUCLEOTIDE SEQUENCE</scope>
</reference>
<feature type="signal peptide" evidence="1">
    <location>
        <begin position="1"/>
        <end position="20"/>
    </location>
</feature>
<proteinExistence type="predicted"/>
<dbReference type="EMBL" id="CAXLJL010000356">
    <property type="protein sequence ID" value="CAL5136899.1"/>
    <property type="molecule type" value="Genomic_DNA"/>
</dbReference>